<protein>
    <submittedName>
        <fullName evidence="1">Uncharacterized protein</fullName>
    </submittedName>
</protein>
<dbReference type="AlphaFoldDB" id="A0A0V1KJG7"/>
<comment type="caution">
    <text evidence="1">The sequence shown here is derived from an EMBL/GenBank/DDBJ whole genome shotgun (WGS) entry which is preliminary data.</text>
</comment>
<dbReference type="EMBL" id="JYDW01001515">
    <property type="protein sequence ID" value="KRZ47045.1"/>
    <property type="molecule type" value="Genomic_DNA"/>
</dbReference>
<name>A0A0V1KJG7_9BILA</name>
<organism evidence="1 2">
    <name type="scientific">Trichinella nativa</name>
    <dbReference type="NCBI Taxonomy" id="6335"/>
    <lineage>
        <taxon>Eukaryota</taxon>
        <taxon>Metazoa</taxon>
        <taxon>Ecdysozoa</taxon>
        <taxon>Nematoda</taxon>
        <taxon>Enoplea</taxon>
        <taxon>Dorylaimia</taxon>
        <taxon>Trichinellida</taxon>
        <taxon>Trichinellidae</taxon>
        <taxon>Trichinella</taxon>
    </lineage>
</organism>
<evidence type="ECO:0000313" key="2">
    <source>
        <dbReference type="Proteomes" id="UP000054721"/>
    </source>
</evidence>
<reference evidence="1 2" key="1">
    <citation type="submission" date="2015-05" db="EMBL/GenBank/DDBJ databases">
        <title>Evolution of Trichinella species and genotypes.</title>
        <authorList>
            <person name="Korhonen P.K."/>
            <person name="Edoardo P."/>
            <person name="Giuseppe L.R."/>
            <person name="Gasser R.B."/>
        </authorList>
    </citation>
    <scope>NUCLEOTIDE SEQUENCE [LARGE SCALE GENOMIC DNA]</scope>
    <source>
        <strain evidence="1">ISS10</strain>
    </source>
</reference>
<sequence>MFFTCFIDHNYGSDQVPAFDDLKPLLLINLKRQRTSPTMTRYIKSNRIRVVQANYHE</sequence>
<evidence type="ECO:0000313" key="1">
    <source>
        <dbReference type="EMBL" id="KRZ47045.1"/>
    </source>
</evidence>
<proteinExistence type="predicted"/>
<accession>A0A0V1KJG7</accession>
<dbReference type="Proteomes" id="UP000054721">
    <property type="component" value="Unassembled WGS sequence"/>
</dbReference>
<keyword evidence="2" id="KW-1185">Reference proteome</keyword>
<gene>
    <name evidence="1" type="ORF">T02_10268</name>
</gene>